<dbReference type="EMBL" id="FNHH01000033">
    <property type="protein sequence ID" value="SDN01021.1"/>
    <property type="molecule type" value="Genomic_DNA"/>
</dbReference>
<organism evidence="2 3">
    <name type="scientific">Daejeonella rubra</name>
    <dbReference type="NCBI Taxonomy" id="990371"/>
    <lineage>
        <taxon>Bacteria</taxon>
        <taxon>Pseudomonadati</taxon>
        <taxon>Bacteroidota</taxon>
        <taxon>Sphingobacteriia</taxon>
        <taxon>Sphingobacteriales</taxon>
        <taxon>Sphingobacteriaceae</taxon>
        <taxon>Daejeonella</taxon>
    </lineage>
</organism>
<gene>
    <name evidence="2" type="ORF">SAMN05421813_13310</name>
</gene>
<sequence>MELIAIIYLFIVFFLVAWLADRLPFMKTVGGINRISRNSLETIQSESIDDAAKQGILLGNSLGILKHSLLIIAFTALLVILLVICLEASVFVKPLNSSYLTDFLISINGIILSIVAFLSYFLLKKLYGRFRV</sequence>
<dbReference type="Proteomes" id="UP000199226">
    <property type="component" value="Unassembled WGS sequence"/>
</dbReference>
<protein>
    <submittedName>
        <fullName evidence="2">Uncharacterized protein</fullName>
    </submittedName>
</protein>
<evidence type="ECO:0000313" key="3">
    <source>
        <dbReference type="Proteomes" id="UP000199226"/>
    </source>
</evidence>
<feature type="transmembrane region" description="Helical" evidence="1">
    <location>
        <begin position="103"/>
        <end position="123"/>
    </location>
</feature>
<keyword evidence="1" id="KW-0472">Membrane</keyword>
<dbReference type="AlphaFoldDB" id="A0A1G9XX24"/>
<dbReference type="RefSeq" id="WP_090706710.1">
    <property type="nucleotide sequence ID" value="NZ_FNHH01000033.1"/>
</dbReference>
<name>A0A1G9XX24_9SPHI</name>
<feature type="transmembrane region" description="Helical" evidence="1">
    <location>
        <begin position="69"/>
        <end position="91"/>
    </location>
</feature>
<keyword evidence="3" id="KW-1185">Reference proteome</keyword>
<evidence type="ECO:0000256" key="1">
    <source>
        <dbReference type="SAM" id="Phobius"/>
    </source>
</evidence>
<accession>A0A1G9XX24</accession>
<keyword evidence="1" id="KW-1133">Transmembrane helix</keyword>
<keyword evidence="1" id="KW-0812">Transmembrane</keyword>
<proteinExistence type="predicted"/>
<dbReference type="STRING" id="990371.SAMN05421813_13310"/>
<evidence type="ECO:0000313" key="2">
    <source>
        <dbReference type="EMBL" id="SDN01021.1"/>
    </source>
</evidence>
<reference evidence="3" key="1">
    <citation type="submission" date="2016-10" db="EMBL/GenBank/DDBJ databases">
        <authorList>
            <person name="Varghese N."/>
            <person name="Submissions S."/>
        </authorList>
    </citation>
    <scope>NUCLEOTIDE SEQUENCE [LARGE SCALE GENOMIC DNA]</scope>
    <source>
        <strain evidence="3">DSM 24536</strain>
    </source>
</reference>
<feature type="transmembrane region" description="Helical" evidence="1">
    <location>
        <begin position="6"/>
        <end position="25"/>
    </location>
</feature>